<dbReference type="Gene3D" id="3.90.280.10">
    <property type="entry name" value="PEBP-like"/>
    <property type="match status" value="1"/>
</dbReference>
<feature type="region of interest" description="Disordered" evidence="1">
    <location>
        <begin position="86"/>
        <end position="115"/>
    </location>
</feature>
<dbReference type="AlphaFoldDB" id="A0A0L0UJW7"/>
<feature type="non-terminal residue" evidence="2">
    <location>
        <position position="1"/>
    </location>
</feature>
<evidence type="ECO:0000313" key="3">
    <source>
        <dbReference type="Proteomes" id="UP000054564"/>
    </source>
</evidence>
<proteinExistence type="predicted"/>
<accession>A0A0L0UJW7</accession>
<comment type="caution">
    <text evidence="2">The sequence shown here is derived from an EMBL/GenBank/DDBJ whole genome shotgun (WGS) entry which is preliminary data.</text>
</comment>
<evidence type="ECO:0000313" key="2">
    <source>
        <dbReference type="EMBL" id="KNE87387.1"/>
    </source>
</evidence>
<keyword evidence="3" id="KW-1185">Reference proteome</keyword>
<evidence type="ECO:0000256" key="1">
    <source>
        <dbReference type="SAM" id="MobiDB-lite"/>
    </source>
</evidence>
<organism evidence="2 3">
    <name type="scientific">Puccinia striiformis f. sp. tritici PST-78</name>
    <dbReference type="NCBI Taxonomy" id="1165861"/>
    <lineage>
        <taxon>Eukaryota</taxon>
        <taxon>Fungi</taxon>
        <taxon>Dikarya</taxon>
        <taxon>Basidiomycota</taxon>
        <taxon>Pucciniomycotina</taxon>
        <taxon>Pucciniomycetes</taxon>
        <taxon>Pucciniales</taxon>
        <taxon>Pucciniaceae</taxon>
        <taxon>Puccinia</taxon>
    </lineage>
</organism>
<name>A0A0L0UJW7_9BASI</name>
<dbReference type="Proteomes" id="UP000054564">
    <property type="component" value="Unassembled WGS sequence"/>
</dbReference>
<sequence length="115" mass="12618">PIVKYKSPNPSSGSGTNEYIFFVFEDPGLVGLFKQNPQMATILSGAFDFQAFLMSTKLSNELVAGSYYKCAFDGIPINGHIASVAASSNEEKHAQKNQRPLPHVRPMHLPTHNPK</sequence>
<gene>
    <name evidence="2" type="ORF">PSTG_19228</name>
</gene>
<dbReference type="InterPro" id="IPR036610">
    <property type="entry name" value="PEBP-like_sf"/>
</dbReference>
<protein>
    <submittedName>
        <fullName evidence="2">Uncharacterized protein</fullName>
    </submittedName>
</protein>
<reference evidence="3" key="1">
    <citation type="submission" date="2014-03" db="EMBL/GenBank/DDBJ databases">
        <title>The Genome Sequence of Puccinia striiformis f. sp. tritici PST-78.</title>
        <authorList>
            <consortium name="The Broad Institute Genome Sequencing Platform"/>
            <person name="Cuomo C."/>
            <person name="Hulbert S."/>
            <person name="Chen X."/>
            <person name="Walker B."/>
            <person name="Young S.K."/>
            <person name="Zeng Q."/>
            <person name="Gargeya S."/>
            <person name="Fitzgerald M."/>
            <person name="Haas B."/>
            <person name="Abouelleil A."/>
            <person name="Alvarado L."/>
            <person name="Arachchi H.M."/>
            <person name="Berlin A.M."/>
            <person name="Chapman S.B."/>
            <person name="Goldberg J."/>
            <person name="Griggs A."/>
            <person name="Gujja S."/>
            <person name="Hansen M."/>
            <person name="Howarth C."/>
            <person name="Imamovic A."/>
            <person name="Larimer J."/>
            <person name="McCowan C."/>
            <person name="Montmayeur A."/>
            <person name="Murphy C."/>
            <person name="Neiman D."/>
            <person name="Pearson M."/>
            <person name="Priest M."/>
            <person name="Roberts A."/>
            <person name="Saif S."/>
            <person name="Shea T."/>
            <person name="Sisk P."/>
            <person name="Sykes S."/>
            <person name="Wortman J."/>
            <person name="Nusbaum C."/>
            <person name="Birren B."/>
        </authorList>
    </citation>
    <scope>NUCLEOTIDE SEQUENCE [LARGE SCALE GENOMIC DNA]</scope>
    <source>
        <strain evidence="3">race PST-78</strain>
    </source>
</reference>
<dbReference type="EMBL" id="AJIL01005594">
    <property type="protein sequence ID" value="KNE87387.1"/>
    <property type="molecule type" value="Genomic_DNA"/>
</dbReference>